<reference evidence="1" key="1">
    <citation type="journal article" date="2015" name="Nature">
        <title>Complex archaea that bridge the gap between prokaryotes and eukaryotes.</title>
        <authorList>
            <person name="Spang A."/>
            <person name="Saw J.H."/>
            <person name="Jorgensen S.L."/>
            <person name="Zaremba-Niedzwiedzka K."/>
            <person name="Martijn J."/>
            <person name="Lind A.E."/>
            <person name="van Eijk R."/>
            <person name="Schleper C."/>
            <person name="Guy L."/>
            <person name="Ettema T.J."/>
        </authorList>
    </citation>
    <scope>NUCLEOTIDE SEQUENCE</scope>
</reference>
<name>A0A0F9SLF5_9ZZZZ</name>
<evidence type="ECO:0000313" key="1">
    <source>
        <dbReference type="EMBL" id="KKN67869.1"/>
    </source>
</evidence>
<comment type="caution">
    <text evidence="1">The sequence shown here is derived from an EMBL/GenBank/DDBJ whole genome shotgun (WGS) entry which is preliminary data.</text>
</comment>
<accession>A0A0F9SLF5</accession>
<organism evidence="1">
    <name type="scientific">marine sediment metagenome</name>
    <dbReference type="NCBI Taxonomy" id="412755"/>
    <lineage>
        <taxon>unclassified sequences</taxon>
        <taxon>metagenomes</taxon>
        <taxon>ecological metagenomes</taxon>
    </lineage>
</organism>
<proteinExistence type="predicted"/>
<sequence length="91" mass="9692">MTYSENVPQAGDLISESQLELLTNFEQLNLVFGDTNPGADPNSDHYAFDDASANARKHRKIRLVRQGAGAGIPTPAATDGVMYVQAAAAQT</sequence>
<dbReference type="AlphaFoldDB" id="A0A0F9SLF5"/>
<dbReference type="EMBL" id="LAZR01000463">
    <property type="protein sequence ID" value="KKN67869.1"/>
    <property type="molecule type" value="Genomic_DNA"/>
</dbReference>
<protein>
    <submittedName>
        <fullName evidence="1">Uncharacterized protein</fullName>
    </submittedName>
</protein>
<gene>
    <name evidence="1" type="ORF">LCGC14_0456560</name>
</gene>
<feature type="non-terminal residue" evidence="1">
    <location>
        <position position="91"/>
    </location>
</feature>